<feature type="transmembrane region" description="Helical" evidence="7">
    <location>
        <begin position="20"/>
        <end position="43"/>
    </location>
</feature>
<dbReference type="EMBL" id="CP135076">
    <property type="protein sequence ID" value="WNO52723.1"/>
    <property type="molecule type" value="Genomic_DNA"/>
</dbReference>
<dbReference type="Proteomes" id="UP001302249">
    <property type="component" value="Chromosome"/>
</dbReference>
<dbReference type="InterPro" id="IPR024791">
    <property type="entry name" value="Cyt_c/ubiquinol_Oxase_su3"/>
</dbReference>
<evidence type="ECO:0000256" key="3">
    <source>
        <dbReference type="ARBA" id="ARBA00022692"/>
    </source>
</evidence>
<accession>A0ABZ0B5R8</accession>
<dbReference type="RefSeq" id="WP_313913466.1">
    <property type="nucleotide sequence ID" value="NZ_CP135076.1"/>
</dbReference>
<protein>
    <submittedName>
        <fullName evidence="9">Cytochrome c oxidase subunit 3</fullName>
    </submittedName>
</protein>
<dbReference type="Gene3D" id="1.20.120.80">
    <property type="entry name" value="Cytochrome c oxidase, subunit III, four-helix bundle"/>
    <property type="match status" value="1"/>
</dbReference>
<keyword evidence="3 6" id="KW-0812">Transmembrane</keyword>
<keyword evidence="5 7" id="KW-0472">Membrane</keyword>
<evidence type="ECO:0000256" key="5">
    <source>
        <dbReference type="ARBA" id="ARBA00023136"/>
    </source>
</evidence>
<dbReference type="PROSITE" id="PS50253">
    <property type="entry name" value="COX3"/>
    <property type="match status" value="1"/>
</dbReference>
<evidence type="ECO:0000259" key="8">
    <source>
        <dbReference type="PROSITE" id="PS50253"/>
    </source>
</evidence>
<feature type="transmembrane region" description="Helical" evidence="7">
    <location>
        <begin position="63"/>
        <end position="82"/>
    </location>
</feature>
<evidence type="ECO:0000256" key="4">
    <source>
        <dbReference type="ARBA" id="ARBA00022989"/>
    </source>
</evidence>
<evidence type="ECO:0000313" key="10">
    <source>
        <dbReference type="Proteomes" id="UP001302249"/>
    </source>
</evidence>
<dbReference type="InterPro" id="IPR035973">
    <property type="entry name" value="Cyt_c_oxidase_su3-like_sf"/>
</dbReference>
<reference evidence="9 10" key="1">
    <citation type="submission" date="2023-09" db="EMBL/GenBank/DDBJ databases">
        <authorList>
            <person name="Rey-Velasco X."/>
        </authorList>
    </citation>
    <scope>NUCLEOTIDE SEQUENCE [LARGE SCALE GENOMIC DNA]</scope>
    <source>
        <strain evidence="9 10">W311</strain>
    </source>
</reference>
<comment type="similarity">
    <text evidence="2 6">Belongs to the cytochrome c oxidase subunit 3 family.</text>
</comment>
<sequence>MADDLLLHEPFENPARQRVAVPFGMWAFLTTEILFFAGIFLFYAHSRWNGGQAFLEGAKESAFWYGTINTAILMTSSLAMAIAERANRLSVMPLVRAMLWLTILLGTVFLVVKGLEYHKDVSEHLVPGPHFKLEHGPAEQFWAFYWTATGVHAVHLTIGIGAVMRLAWIDWRSDLSRRDTLIEATALYLHLVDIIWLTLYPLLYLAGRQ</sequence>
<feature type="transmembrane region" description="Helical" evidence="7">
    <location>
        <begin position="143"/>
        <end position="168"/>
    </location>
</feature>
<evidence type="ECO:0000256" key="2">
    <source>
        <dbReference type="ARBA" id="ARBA00010581"/>
    </source>
</evidence>
<name>A0ABZ0B5R8_9SPHN</name>
<keyword evidence="10" id="KW-1185">Reference proteome</keyword>
<evidence type="ECO:0000256" key="7">
    <source>
        <dbReference type="SAM" id="Phobius"/>
    </source>
</evidence>
<feature type="transmembrane region" description="Helical" evidence="7">
    <location>
        <begin position="180"/>
        <end position="203"/>
    </location>
</feature>
<evidence type="ECO:0000256" key="6">
    <source>
        <dbReference type="RuleBase" id="RU003376"/>
    </source>
</evidence>
<comment type="subcellular location">
    <subcellularLocation>
        <location evidence="6">Cell membrane</location>
        <topology evidence="6">Multi-pass membrane protein</topology>
    </subcellularLocation>
    <subcellularLocation>
        <location evidence="1">Membrane</location>
        <topology evidence="1">Multi-pass membrane protein</topology>
    </subcellularLocation>
</comment>
<feature type="domain" description="Heme-copper oxidase subunit III family profile" evidence="8">
    <location>
        <begin position="1"/>
        <end position="208"/>
    </location>
</feature>
<evidence type="ECO:0000313" key="9">
    <source>
        <dbReference type="EMBL" id="WNO52723.1"/>
    </source>
</evidence>
<evidence type="ECO:0000256" key="1">
    <source>
        <dbReference type="ARBA" id="ARBA00004141"/>
    </source>
</evidence>
<feature type="transmembrane region" description="Helical" evidence="7">
    <location>
        <begin position="94"/>
        <end position="112"/>
    </location>
</feature>
<dbReference type="InterPro" id="IPR013833">
    <property type="entry name" value="Cyt_c_oxidase_su3_a-hlx"/>
</dbReference>
<gene>
    <name evidence="9" type="ORF">RPR59_09625</name>
</gene>
<organism evidence="9 10">
    <name type="scientific">Stakelama saccharophila</name>
    <dbReference type="NCBI Taxonomy" id="3075605"/>
    <lineage>
        <taxon>Bacteria</taxon>
        <taxon>Pseudomonadati</taxon>
        <taxon>Pseudomonadota</taxon>
        <taxon>Alphaproteobacteria</taxon>
        <taxon>Sphingomonadales</taxon>
        <taxon>Sphingomonadaceae</taxon>
        <taxon>Stakelama</taxon>
    </lineage>
</organism>
<dbReference type="PANTHER" id="PTHR11403">
    <property type="entry name" value="CYTOCHROME C OXIDASE SUBUNIT III"/>
    <property type="match status" value="1"/>
</dbReference>
<proteinExistence type="inferred from homology"/>
<dbReference type="CDD" id="cd00386">
    <property type="entry name" value="Heme_Cu_Oxidase_III_like"/>
    <property type="match status" value="1"/>
</dbReference>
<dbReference type="SUPFAM" id="SSF81452">
    <property type="entry name" value="Cytochrome c oxidase subunit III-like"/>
    <property type="match status" value="1"/>
</dbReference>
<keyword evidence="4 7" id="KW-1133">Transmembrane helix</keyword>
<dbReference type="Pfam" id="PF00510">
    <property type="entry name" value="COX3"/>
    <property type="match status" value="1"/>
</dbReference>
<dbReference type="InterPro" id="IPR000298">
    <property type="entry name" value="Cyt_c_oxidase-like_su3"/>
</dbReference>
<dbReference type="PANTHER" id="PTHR11403:SF6">
    <property type="entry name" value="NITRIC OXIDE REDUCTASE SUBUNIT E"/>
    <property type="match status" value="1"/>
</dbReference>